<name>A0ACB8C7T6_DERSI</name>
<dbReference type="EMBL" id="CM023477">
    <property type="protein sequence ID" value="KAH7936939.1"/>
    <property type="molecule type" value="Genomic_DNA"/>
</dbReference>
<protein>
    <submittedName>
        <fullName evidence="1">Uncharacterized protein</fullName>
    </submittedName>
</protein>
<evidence type="ECO:0000313" key="2">
    <source>
        <dbReference type="Proteomes" id="UP000821865"/>
    </source>
</evidence>
<reference evidence="1" key="1">
    <citation type="submission" date="2020-05" db="EMBL/GenBank/DDBJ databases">
        <title>Large-scale comparative analyses of tick genomes elucidate their genetic diversity and vector capacities.</title>
        <authorList>
            <person name="Jia N."/>
            <person name="Wang J."/>
            <person name="Shi W."/>
            <person name="Du L."/>
            <person name="Sun Y."/>
            <person name="Zhan W."/>
            <person name="Jiang J."/>
            <person name="Wang Q."/>
            <person name="Zhang B."/>
            <person name="Ji P."/>
            <person name="Sakyi L.B."/>
            <person name="Cui X."/>
            <person name="Yuan T."/>
            <person name="Jiang B."/>
            <person name="Yang W."/>
            <person name="Lam T.T.-Y."/>
            <person name="Chang Q."/>
            <person name="Ding S."/>
            <person name="Wang X."/>
            <person name="Zhu J."/>
            <person name="Ruan X."/>
            <person name="Zhao L."/>
            <person name="Wei J."/>
            <person name="Que T."/>
            <person name="Du C."/>
            <person name="Cheng J."/>
            <person name="Dai P."/>
            <person name="Han X."/>
            <person name="Huang E."/>
            <person name="Gao Y."/>
            <person name="Liu J."/>
            <person name="Shao H."/>
            <person name="Ye R."/>
            <person name="Li L."/>
            <person name="Wei W."/>
            <person name="Wang X."/>
            <person name="Wang C."/>
            <person name="Yang T."/>
            <person name="Huo Q."/>
            <person name="Li W."/>
            <person name="Guo W."/>
            <person name="Chen H."/>
            <person name="Zhou L."/>
            <person name="Ni X."/>
            <person name="Tian J."/>
            <person name="Zhou Y."/>
            <person name="Sheng Y."/>
            <person name="Liu T."/>
            <person name="Pan Y."/>
            <person name="Xia L."/>
            <person name="Li J."/>
            <person name="Zhao F."/>
            <person name="Cao W."/>
        </authorList>
    </citation>
    <scope>NUCLEOTIDE SEQUENCE</scope>
    <source>
        <strain evidence="1">Dsil-2018</strain>
    </source>
</reference>
<gene>
    <name evidence="1" type="ORF">HPB49_006449</name>
</gene>
<proteinExistence type="predicted"/>
<sequence length="251" mass="28267">MSTSSIHGIVLRYLCIWRRVPGCQLTHGTATPTTPVPIRSQLDDILKEAEGILREQQEPPTSQVNVLHDRINGLYLQIAKTDESILNETPDDLIESETLDVSKYGDKVVTMTSKLRFELQNSRTSQASRQMSSPISLSVKSRLPQLELMKFDGNRKKCHHFCTQFSTAVHNNEELSTADKFNYLSTLLSGAAASAISGLQATEECYKDAIDILKKRFGDEIIIVQDHIRSLLDLRPISSSFELRDLYDQVQ</sequence>
<keyword evidence="2" id="KW-1185">Reference proteome</keyword>
<dbReference type="Proteomes" id="UP000821865">
    <property type="component" value="Chromosome 8"/>
</dbReference>
<evidence type="ECO:0000313" key="1">
    <source>
        <dbReference type="EMBL" id="KAH7936939.1"/>
    </source>
</evidence>
<organism evidence="1 2">
    <name type="scientific">Dermacentor silvarum</name>
    <name type="common">Tick</name>
    <dbReference type="NCBI Taxonomy" id="543639"/>
    <lineage>
        <taxon>Eukaryota</taxon>
        <taxon>Metazoa</taxon>
        <taxon>Ecdysozoa</taxon>
        <taxon>Arthropoda</taxon>
        <taxon>Chelicerata</taxon>
        <taxon>Arachnida</taxon>
        <taxon>Acari</taxon>
        <taxon>Parasitiformes</taxon>
        <taxon>Ixodida</taxon>
        <taxon>Ixodoidea</taxon>
        <taxon>Ixodidae</taxon>
        <taxon>Rhipicephalinae</taxon>
        <taxon>Dermacentor</taxon>
    </lineage>
</organism>
<comment type="caution">
    <text evidence="1">The sequence shown here is derived from an EMBL/GenBank/DDBJ whole genome shotgun (WGS) entry which is preliminary data.</text>
</comment>
<accession>A0ACB8C7T6</accession>